<dbReference type="Proteomes" id="UP000435802">
    <property type="component" value="Unassembled WGS sequence"/>
</dbReference>
<evidence type="ECO:0000259" key="7">
    <source>
        <dbReference type="PROSITE" id="PS00083"/>
    </source>
</evidence>
<dbReference type="InterPro" id="IPR050770">
    <property type="entry name" value="Intradiol_RC_Dioxygenase"/>
</dbReference>
<evidence type="ECO:0000256" key="6">
    <source>
        <dbReference type="ARBA" id="ARBA00023004"/>
    </source>
</evidence>
<dbReference type="GO" id="GO:0008199">
    <property type="term" value="F:ferric iron binding"/>
    <property type="evidence" value="ECO:0007669"/>
    <property type="project" value="InterPro"/>
</dbReference>
<evidence type="ECO:0000256" key="1">
    <source>
        <dbReference type="ARBA" id="ARBA00001965"/>
    </source>
</evidence>
<dbReference type="PANTHER" id="PTHR33711">
    <property type="entry name" value="DIOXYGENASE, PUTATIVE (AFU_ORTHOLOGUE AFUA_2G02910)-RELATED"/>
    <property type="match status" value="1"/>
</dbReference>
<keyword evidence="4 8" id="KW-0223">Dioxygenase</keyword>
<organism evidence="8 9">
    <name type="scientific">Shinella kummerowiae</name>
    <dbReference type="NCBI Taxonomy" id="417745"/>
    <lineage>
        <taxon>Bacteria</taxon>
        <taxon>Pseudomonadati</taxon>
        <taxon>Pseudomonadota</taxon>
        <taxon>Alphaproteobacteria</taxon>
        <taxon>Hyphomicrobiales</taxon>
        <taxon>Rhizobiaceae</taxon>
        <taxon>Shinella</taxon>
    </lineage>
</organism>
<evidence type="ECO:0000256" key="2">
    <source>
        <dbReference type="ARBA" id="ARBA00007825"/>
    </source>
</evidence>
<evidence type="ECO:0000313" key="9">
    <source>
        <dbReference type="Proteomes" id="UP000435802"/>
    </source>
</evidence>
<dbReference type="GO" id="GO:0009712">
    <property type="term" value="P:catechol-containing compound metabolic process"/>
    <property type="evidence" value="ECO:0007669"/>
    <property type="project" value="InterPro"/>
</dbReference>
<dbReference type="Pfam" id="PF04444">
    <property type="entry name" value="Dioxygenase_N"/>
    <property type="match status" value="1"/>
</dbReference>
<dbReference type="GO" id="GO:0018576">
    <property type="term" value="F:catechol 1,2-dioxygenase activity"/>
    <property type="evidence" value="ECO:0007669"/>
    <property type="project" value="InterPro"/>
</dbReference>
<dbReference type="SUPFAM" id="SSF49482">
    <property type="entry name" value="Aromatic compound dioxygenase"/>
    <property type="match status" value="1"/>
</dbReference>
<reference evidence="8 9" key="1">
    <citation type="submission" date="2019-12" db="EMBL/GenBank/DDBJ databases">
        <title>Shinella kummerowiae sp. nov., a symbiotic bacterium isolated from root nodules of the herbal legume Kummerowia stipulacea.</title>
        <authorList>
            <person name="Gao J."/>
        </authorList>
    </citation>
    <scope>NUCLEOTIDE SEQUENCE [LARGE SCALE GENOMIC DNA]</scope>
    <source>
        <strain evidence="8 9">CCBAU 25048</strain>
    </source>
</reference>
<comment type="cofactor">
    <cofactor evidence="1">
        <name>Fe(3+)</name>
        <dbReference type="ChEBI" id="CHEBI:29034"/>
    </cofactor>
</comment>
<dbReference type="RefSeq" id="WP_160858995.1">
    <property type="nucleotide sequence ID" value="NZ_JAODWE010000003.1"/>
</dbReference>
<dbReference type="Gene3D" id="2.60.130.10">
    <property type="entry name" value="Aromatic compound dioxygenase"/>
    <property type="match status" value="1"/>
</dbReference>
<dbReference type="OrthoDB" id="9800887at2"/>
<accession>A0A6N8S918</accession>
<comment type="similarity">
    <text evidence="2">Belongs to the intradiol ring-cleavage dioxygenase family.</text>
</comment>
<evidence type="ECO:0000256" key="3">
    <source>
        <dbReference type="ARBA" id="ARBA00022723"/>
    </source>
</evidence>
<keyword evidence="6" id="KW-0408">Iron</keyword>
<evidence type="ECO:0000256" key="5">
    <source>
        <dbReference type="ARBA" id="ARBA00023002"/>
    </source>
</evidence>
<dbReference type="PROSITE" id="PS00083">
    <property type="entry name" value="INTRADIOL_DIOXYGENAS"/>
    <property type="match status" value="1"/>
</dbReference>
<name>A0A6N8S918_9HYPH</name>
<dbReference type="InterPro" id="IPR000627">
    <property type="entry name" value="Intradiol_dOase_C"/>
</dbReference>
<feature type="domain" description="Intradiol ring-cleavage dioxygenases" evidence="7">
    <location>
        <begin position="138"/>
        <end position="166"/>
    </location>
</feature>
<evidence type="ECO:0000256" key="4">
    <source>
        <dbReference type="ARBA" id="ARBA00022964"/>
    </source>
</evidence>
<dbReference type="InterPro" id="IPR007535">
    <property type="entry name" value="Catechol_dOase_N"/>
</dbReference>
<dbReference type="AlphaFoldDB" id="A0A6N8S918"/>
<keyword evidence="3" id="KW-0479">Metal-binding</keyword>
<comment type="caution">
    <text evidence="8">The sequence shown here is derived from an EMBL/GenBank/DDBJ whole genome shotgun (WGS) entry which is preliminary data.</text>
</comment>
<keyword evidence="5" id="KW-0560">Oxidoreductase</keyword>
<keyword evidence="9" id="KW-1185">Reference proteome</keyword>
<dbReference type="InterPro" id="IPR015889">
    <property type="entry name" value="Intradiol_dOase_core"/>
</dbReference>
<dbReference type="PANTHER" id="PTHR33711:SF7">
    <property type="entry name" value="INTRADIOL RING-CLEAVAGE DIOXYGENASES DOMAIN-CONTAINING PROTEIN-RELATED"/>
    <property type="match status" value="1"/>
</dbReference>
<proteinExistence type="inferred from homology"/>
<evidence type="ECO:0000313" key="8">
    <source>
        <dbReference type="EMBL" id="MXN45585.1"/>
    </source>
</evidence>
<dbReference type="Pfam" id="PF00775">
    <property type="entry name" value="Dioxygenase_C"/>
    <property type="match status" value="1"/>
</dbReference>
<gene>
    <name evidence="8" type="ORF">GR138_10300</name>
</gene>
<dbReference type="EMBL" id="WUMK01000003">
    <property type="protein sequence ID" value="MXN45585.1"/>
    <property type="molecule type" value="Genomic_DNA"/>
</dbReference>
<sequence>MDYVSTTPKLITTEADVTPTVLAAMADTENPRLKEIMTALVEHLHQFILKTRPTEEEFEYALRWIVEIGQRTNEFHNEVVLAADVLGASTLIDLINNDGMQGETMSALLGPFYRGGAPVCGNGDCIARSETPGASLFFSGRVVGIDGAPVAGAVLDVWQASPVGLYENQDETQEDCNLRGKFTSEADGRYHFSSVKPAGYPVPTDGPVGVLLRAQNRESMRPAHVHFIVSAPGHKTLVTQIFSDAPEALAADVVFGAKQQIVGNFVMHTEPHPDYPDASLPFYTCKYDFKLVPGTSTLPVPPISGKKS</sequence>
<protein>
    <submittedName>
        <fullName evidence="8">Catechol 1,2-dioxygenase</fullName>
    </submittedName>
</protein>